<dbReference type="AlphaFoldDB" id="A0A0E9TDX6"/>
<accession>A0A0E9TDX6</accession>
<dbReference type="EMBL" id="GBXM01057462">
    <property type="protein sequence ID" value="JAH51115.1"/>
    <property type="molecule type" value="Transcribed_RNA"/>
</dbReference>
<proteinExistence type="predicted"/>
<reference evidence="1" key="2">
    <citation type="journal article" date="2015" name="Fish Shellfish Immunol.">
        <title>Early steps in the European eel (Anguilla anguilla)-Vibrio vulnificus interaction in the gills: Role of the RtxA13 toxin.</title>
        <authorList>
            <person name="Callol A."/>
            <person name="Pajuelo D."/>
            <person name="Ebbesson L."/>
            <person name="Teles M."/>
            <person name="MacKenzie S."/>
            <person name="Amaro C."/>
        </authorList>
    </citation>
    <scope>NUCLEOTIDE SEQUENCE</scope>
</reference>
<sequence length="29" mass="3272">MDRLGVSTKNISFCFSSFLRKTSFVTVSL</sequence>
<protein>
    <submittedName>
        <fullName evidence="1">Uncharacterized protein</fullName>
    </submittedName>
</protein>
<organism evidence="1">
    <name type="scientific">Anguilla anguilla</name>
    <name type="common">European freshwater eel</name>
    <name type="synonym">Muraena anguilla</name>
    <dbReference type="NCBI Taxonomy" id="7936"/>
    <lineage>
        <taxon>Eukaryota</taxon>
        <taxon>Metazoa</taxon>
        <taxon>Chordata</taxon>
        <taxon>Craniata</taxon>
        <taxon>Vertebrata</taxon>
        <taxon>Euteleostomi</taxon>
        <taxon>Actinopterygii</taxon>
        <taxon>Neopterygii</taxon>
        <taxon>Teleostei</taxon>
        <taxon>Anguilliformes</taxon>
        <taxon>Anguillidae</taxon>
        <taxon>Anguilla</taxon>
    </lineage>
</organism>
<reference evidence="1" key="1">
    <citation type="submission" date="2014-11" db="EMBL/GenBank/DDBJ databases">
        <authorList>
            <person name="Amaro Gonzalez C."/>
        </authorList>
    </citation>
    <scope>NUCLEOTIDE SEQUENCE</scope>
</reference>
<name>A0A0E9TDX6_ANGAN</name>
<evidence type="ECO:0000313" key="1">
    <source>
        <dbReference type="EMBL" id="JAH51115.1"/>
    </source>
</evidence>